<dbReference type="PROSITE" id="PS00072">
    <property type="entry name" value="ACYL_COA_DH_1"/>
    <property type="match status" value="1"/>
</dbReference>
<dbReference type="InterPro" id="IPR009075">
    <property type="entry name" value="AcylCo_DH/oxidase_C"/>
</dbReference>
<feature type="domain" description="Acyl-CoA dehydrogenase/oxidase N-terminal" evidence="11">
    <location>
        <begin position="18"/>
        <end position="128"/>
    </location>
</feature>
<comment type="cofactor">
    <cofactor evidence="1 8">
        <name>FAD</name>
        <dbReference type="ChEBI" id="CHEBI:57692"/>
    </cofactor>
</comment>
<gene>
    <name evidence="12" type="ORF">EWH70_17340</name>
</gene>
<evidence type="ECO:0000256" key="2">
    <source>
        <dbReference type="ARBA" id="ARBA00009347"/>
    </source>
</evidence>
<evidence type="ECO:0000259" key="11">
    <source>
        <dbReference type="Pfam" id="PF02771"/>
    </source>
</evidence>
<keyword evidence="4 8" id="KW-0274">FAD</keyword>
<evidence type="ECO:0000259" key="9">
    <source>
        <dbReference type="Pfam" id="PF00441"/>
    </source>
</evidence>
<comment type="similarity">
    <text evidence="2 8">Belongs to the acyl-CoA dehydrogenase family.</text>
</comment>
<dbReference type="InterPro" id="IPR009100">
    <property type="entry name" value="AcylCoA_DH/oxidase_NM_dom_sf"/>
</dbReference>
<evidence type="ECO:0000256" key="8">
    <source>
        <dbReference type="RuleBase" id="RU362125"/>
    </source>
</evidence>
<evidence type="ECO:0000259" key="10">
    <source>
        <dbReference type="Pfam" id="PF02770"/>
    </source>
</evidence>
<evidence type="ECO:0000256" key="1">
    <source>
        <dbReference type="ARBA" id="ARBA00001974"/>
    </source>
</evidence>
<organism evidence="12 13">
    <name type="scientific">Amycolatopsis suaedae</name>
    <dbReference type="NCBI Taxonomy" id="2510978"/>
    <lineage>
        <taxon>Bacteria</taxon>
        <taxon>Bacillati</taxon>
        <taxon>Actinomycetota</taxon>
        <taxon>Actinomycetes</taxon>
        <taxon>Pseudonocardiales</taxon>
        <taxon>Pseudonocardiaceae</taxon>
        <taxon>Amycolatopsis</taxon>
    </lineage>
</organism>
<dbReference type="FunFam" id="1.10.540.10:FF:000023">
    <property type="entry name" value="Acyl-CoA dehydrogenase FadE25"/>
    <property type="match status" value="1"/>
</dbReference>
<dbReference type="InterPro" id="IPR036250">
    <property type="entry name" value="AcylCo_DH-like_C"/>
</dbReference>
<keyword evidence="5 8" id="KW-0560">Oxidoreductase</keyword>
<dbReference type="FunFam" id="1.20.140.10:FF:000004">
    <property type="entry name" value="Acyl-CoA dehydrogenase FadE25"/>
    <property type="match status" value="1"/>
</dbReference>
<dbReference type="PIRSF" id="PIRSF016578">
    <property type="entry name" value="HsaA"/>
    <property type="match status" value="1"/>
</dbReference>
<dbReference type="PROSITE" id="PS00073">
    <property type="entry name" value="ACYL_COA_DH_2"/>
    <property type="match status" value="1"/>
</dbReference>
<comment type="catalytic activity">
    <reaction evidence="6">
        <text>a 2,3-saturated acyl-CoA + A = a 2,3-dehydroacyl-CoA + AH2</text>
        <dbReference type="Rhea" id="RHEA:48608"/>
        <dbReference type="ChEBI" id="CHEBI:13193"/>
        <dbReference type="ChEBI" id="CHEBI:17499"/>
        <dbReference type="ChEBI" id="CHEBI:60015"/>
        <dbReference type="ChEBI" id="CHEBI:65111"/>
    </reaction>
</comment>
<dbReference type="GO" id="GO:0050660">
    <property type="term" value="F:flavin adenine dinucleotide binding"/>
    <property type="evidence" value="ECO:0007669"/>
    <property type="project" value="InterPro"/>
</dbReference>
<evidence type="ECO:0000256" key="5">
    <source>
        <dbReference type="ARBA" id="ARBA00023002"/>
    </source>
</evidence>
<dbReference type="Pfam" id="PF00441">
    <property type="entry name" value="Acyl-CoA_dh_1"/>
    <property type="match status" value="1"/>
</dbReference>
<sequence>MALVERGDAVTGLYQLAEEHEELRAAVRSLAEKEIAPYAAEVDEQERYPREAHDALVKAGFHAVHIPDEYEGQGADAIAACIVIEEVARVDASASLIPAVNKLGTQPILLAASEQLKKQVLPSIAAGEASASYALSEREAGSDTASMRTRARLDGENWVLNGTKCWITNAGESKWYTVMAVTDPEAEKKANGISAFVVHADDPGFSVGPKERKLGIKGSPTREIYFENCTIPADRIIGEPGTGLKTALRTLDHTRPTIGAQALGIAQGALDAAVAYVKDRKQFGKAISEFQGIQFILADMGTKIEAARHLVYASAAATERGDARAGFMASAAKSYASDVAMSVTTDAVQLFGGAGYTRDFPVERMMRDAKITQIYEGTNQIQRLVMARALLKG</sequence>
<comment type="caution">
    <text evidence="12">The sequence shown here is derived from an EMBL/GenBank/DDBJ whole genome shotgun (WGS) entry which is preliminary data.</text>
</comment>
<dbReference type="InterPro" id="IPR013786">
    <property type="entry name" value="AcylCoA_DH/ox_N"/>
</dbReference>
<dbReference type="PANTHER" id="PTHR43884:SF12">
    <property type="entry name" value="ISOVALERYL-COA DEHYDROGENASE, MITOCHONDRIAL-RELATED"/>
    <property type="match status" value="1"/>
</dbReference>
<dbReference type="InterPro" id="IPR037069">
    <property type="entry name" value="AcylCoA_DH/ox_N_sf"/>
</dbReference>
<name>A0A4Q7J9A9_9PSEU</name>
<dbReference type="Gene3D" id="2.40.110.10">
    <property type="entry name" value="Butyryl-CoA Dehydrogenase, subunit A, domain 2"/>
    <property type="match status" value="1"/>
</dbReference>
<keyword evidence="13" id="KW-1185">Reference proteome</keyword>
<dbReference type="Pfam" id="PF02770">
    <property type="entry name" value="Acyl-CoA_dh_M"/>
    <property type="match status" value="1"/>
</dbReference>
<dbReference type="PANTHER" id="PTHR43884">
    <property type="entry name" value="ACYL-COA DEHYDROGENASE"/>
    <property type="match status" value="1"/>
</dbReference>
<dbReference type="InterPro" id="IPR006091">
    <property type="entry name" value="Acyl-CoA_Oxase/DH_mid-dom"/>
</dbReference>
<evidence type="ECO:0000256" key="7">
    <source>
        <dbReference type="ARBA" id="ARBA00071575"/>
    </source>
</evidence>
<dbReference type="SUPFAM" id="SSF56645">
    <property type="entry name" value="Acyl-CoA dehydrogenase NM domain-like"/>
    <property type="match status" value="1"/>
</dbReference>
<dbReference type="OrthoDB" id="8876745at2"/>
<dbReference type="Gene3D" id="1.10.540.10">
    <property type="entry name" value="Acyl-CoA dehydrogenase/oxidase, N-terminal domain"/>
    <property type="match status" value="1"/>
</dbReference>
<feature type="domain" description="Acyl-CoA oxidase/dehydrogenase middle" evidence="10">
    <location>
        <begin position="133"/>
        <end position="229"/>
    </location>
</feature>
<dbReference type="InterPro" id="IPR006089">
    <property type="entry name" value="Acyl-CoA_DH_CS"/>
</dbReference>
<reference evidence="12 13" key="1">
    <citation type="submission" date="2019-02" db="EMBL/GenBank/DDBJ databases">
        <title>Draft genome sequence of Amycolatopsis sp. 8-3EHSu isolated from roots of Suaeda maritima.</title>
        <authorList>
            <person name="Duangmal K."/>
            <person name="Chantavorakit T."/>
        </authorList>
    </citation>
    <scope>NUCLEOTIDE SEQUENCE [LARGE SCALE GENOMIC DNA]</scope>
    <source>
        <strain evidence="12 13">8-3EHSu</strain>
    </source>
</reference>
<dbReference type="EMBL" id="SFCC01000008">
    <property type="protein sequence ID" value="RZQ62724.1"/>
    <property type="molecule type" value="Genomic_DNA"/>
</dbReference>
<evidence type="ECO:0000256" key="4">
    <source>
        <dbReference type="ARBA" id="ARBA00022827"/>
    </source>
</evidence>
<dbReference type="AlphaFoldDB" id="A0A4Q7J9A9"/>
<dbReference type="RefSeq" id="WP_130476462.1">
    <property type="nucleotide sequence ID" value="NZ_SFCC01000008.1"/>
</dbReference>
<accession>A0A4Q7J9A9</accession>
<dbReference type="FunFam" id="2.40.110.10:FF:000001">
    <property type="entry name" value="Acyl-CoA dehydrogenase, mitochondrial"/>
    <property type="match status" value="1"/>
</dbReference>
<dbReference type="Proteomes" id="UP000292003">
    <property type="component" value="Unassembled WGS sequence"/>
</dbReference>
<dbReference type="Pfam" id="PF02771">
    <property type="entry name" value="Acyl-CoA_dh_N"/>
    <property type="match status" value="1"/>
</dbReference>
<dbReference type="InterPro" id="IPR046373">
    <property type="entry name" value="Acyl-CoA_Oxase/DH_mid-dom_sf"/>
</dbReference>
<dbReference type="GO" id="GO:0003995">
    <property type="term" value="F:acyl-CoA dehydrogenase activity"/>
    <property type="evidence" value="ECO:0007669"/>
    <property type="project" value="InterPro"/>
</dbReference>
<evidence type="ECO:0000313" key="12">
    <source>
        <dbReference type="EMBL" id="RZQ62724.1"/>
    </source>
</evidence>
<evidence type="ECO:0000256" key="3">
    <source>
        <dbReference type="ARBA" id="ARBA00022630"/>
    </source>
</evidence>
<feature type="domain" description="Acyl-CoA dehydrogenase/oxidase C-terminal" evidence="9">
    <location>
        <begin position="241"/>
        <end position="391"/>
    </location>
</feature>
<evidence type="ECO:0000313" key="13">
    <source>
        <dbReference type="Proteomes" id="UP000292003"/>
    </source>
</evidence>
<dbReference type="Gene3D" id="1.20.140.10">
    <property type="entry name" value="Butyryl-CoA Dehydrogenase, subunit A, domain 3"/>
    <property type="match status" value="1"/>
</dbReference>
<keyword evidence="3 8" id="KW-0285">Flavoprotein</keyword>
<evidence type="ECO:0000256" key="6">
    <source>
        <dbReference type="ARBA" id="ARBA00052546"/>
    </source>
</evidence>
<protein>
    <recommendedName>
        <fullName evidence="7">Probable acyl-CoA dehydrogenase fadE25</fullName>
    </recommendedName>
</protein>
<proteinExistence type="inferred from homology"/>
<dbReference type="SUPFAM" id="SSF47203">
    <property type="entry name" value="Acyl-CoA dehydrogenase C-terminal domain-like"/>
    <property type="match status" value="1"/>
</dbReference>